<dbReference type="SUPFAM" id="SSF55282">
    <property type="entry name" value="RL5-like"/>
    <property type="match status" value="1"/>
</dbReference>
<dbReference type="PIRSF" id="PIRSF002161">
    <property type="entry name" value="Ribosomal_L5"/>
    <property type="match status" value="1"/>
</dbReference>
<evidence type="ECO:0000259" key="7">
    <source>
        <dbReference type="Pfam" id="PF00281"/>
    </source>
</evidence>
<keyword evidence="2 5" id="KW-0689">Ribosomal protein</keyword>
<dbReference type="GO" id="GO:0003735">
    <property type="term" value="F:structural constituent of ribosome"/>
    <property type="evidence" value="ECO:0007669"/>
    <property type="project" value="InterPro"/>
</dbReference>
<dbReference type="AlphaFoldDB" id="A0A150WG05"/>
<dbReference type="Proteomes" id="UP000075391">
    <property type="component" value="Unassembled WGS sequence"/>
</dbReference>
<dbReference type="PROSITE" id="PS00358">
    <property type="entry name" value="RIBOSOMAL_L5"/>
    <property type="match status" value="1"/>
</dbReference>
<evidence type="ECO:0000313" key="11">
    <source>
        <dbReference type="Proteomes" id="UP000075391"/>
    </source>
</evidence>
<keyword evidence="5" id="KW-0699">rRNA-binding</keyword>
<evidence type="ECO:0000256" key="3">
    <source>
        <dbReference type="ARBA" id="ARBA00023274"/>
    </source>
</evidence>
<dbReference type="GO" id="GO:1990904">
    <property type="term" value="C:ribonucleoprotein complex"/>
    <property type="evidence" value="ECO:0007669"/>
    <property type="project" value="UniProtKB-KW"/>
</dbReference>
<dbReference type="InterPro" id="IPR002132">
    <property type="entry name" value="Ribosomal_uL5"/>
</dbReference>
<dbReference type="GO" id="GO:0005840">
    <property type="term" value="C:ribosome"/>
    <property type="evidence" value="ECO:0007669"/>
    <property type="project" value="UniProtKB-KW"/>
</dbReference>
<dbReference type="Pfam" id="PF00673">
    <property type="entry name" value="Ribosomal_L5_C"/>
    <property type="match status" value="1"/>
</dbReference>
<feature type="domain" description="Large ribosomal subunit protein uL5 C-terminal" evidence="8">
    <location>
        <begin position="84"/>
        <end position="177"/>
    </location>
</feature>
<dbReference type="InterPro" id="IPR020929">
    <property type="entry name" value="Ribosomal_uL5_CS"/>
</dbReference>
<dbReference type="NCBIfam" id="NF000585">
    <property type="entry name" value="PRK00010.1"/>
    <property type="match status" value="1"/>
</dbReference>
<proteinExistence type="inferred from homology"/>
<dbReference type="HAMAP" id="MF_01333_B">
    <property type="entry name" value="Ribosomal_uL5_B"/>
    <property type="match status" value="1"/>
</dbReference>
<dbReference type="GO" id="GO:0006412">
    <property type="term" value="P:translation"/>
    <property type="evidence" value="ECO:0007669"/>
    <property type="project" value="UniProtKB-UniRule"/>
</dbReference>
<dbReference type="Proteomes" id="UP000075799">
    <property type="component" value="Unassembled WGS sequence"/>
</dbReference>
<comment type="caution">
    <text evidence="9">The sequence shown here is derived from an EMBL/GenBank/DDBJ whole genome shotgun (WGS) entry which is preliminary data.</text>
</comment>
<dbReference type="Gene3D" id="3.30.1440.10">
    <property type="match status" value="1"/>
</dbReference>
<comment type="similarity">
    <text evidence="1 5 6">Belongs to the universal ribosomal protein uL5 family.</text>
</comment>
<dbReference type="InterPro" id="IPR022803">
    <property type="entry name" value="Ribosomal_uL5_dom_sf"/>
</dbReference>
<feature type="domain" description="Large ribosomal subunit protein uL5 N-terminal" evidence="7">
    <location>
        <begin position="24"/>
        <end position="80"/>
    </location>
</feature>
<organism evidence="9 11">
    <name type="scientific">Bdellovibrio bacteriovorus</name>
    <dbReference type="NCBI Taxonomy" id="959"/>
    <lineage>
        <taxon>Bacteria</taxon>
        <taxon>Pseudomonadati</taxon>
        <taxon>Bdellovibrionota</taxon>
        <taxon>Bdellovibrionia</taxon>
        <taxon>Bdellovibrionales</taxon>
        <taxon>Pseudobdellovibrionaceae</taxon>
        <taxon>Bdellovibrio</taxon>
    </lineage>
</organism>
<sequence length="179" mass="20197">MNRLHTKYRKEIAPALQKQLGAKNVMQVPRLEKITLSVCLSEAVQNPKILNTVVDEITAITGQKAVITKAKKAISNFKLRAGIPLGVRVTLRREKMWSFMDRLNTLALPRVRDFRGLPNKGFDGRGNYNMGLKEQIVFPEINYDKVDKTRGMNITICTTAKNDAEGRALLEALGMPFRK</sequence>
<dbReference type="GO" id="GO:0019843">
    <property type="term" value="F:rRNA binding"/>
    <property type="evidence" value="ECO:0007669"/>
    <property type="project" value="UniProtKB-UniRule"/>
</dbReference>
<dbReference type="FunFam" id="3.30.1440.10:FF:000001">
    <property type="entry name" value="50S ribosomal protein L5"/>
    <property type="match status" value="1"/>
</dbReference>
<dbReference type="Pfam" id="PF00281">
    <property type="entry name" value="Ribosomal_L5"/>
    <property type="match status" value="1"/>
</dbReference>
<evidence type="ECO:0000256" key="4">
    <source>
        <dbReference type="ARBA" id="ARBA00035245"/>
    </source>
</evidence>
<dbReference type="InterPro" id="IPR031309">
    <property type="entry name" value="Ribosomal_uL5_C"/>
</dbReference>
<dbReference type="InterPro" id="IPR020930">
    <property type="entry name" value="Ribosomal_uL5_bac-type"/>
</dbReference>
<dbReference type="GO" id="GO:0000049">
    <property type="term" value="F:tRNA binding"/>
    <property type="evidence" value="ECO:0007669"/>
    <property type="project" value="UniProtKB-UniRule"/>
</dbReference>
<accession>A0A150WG05</accession>
<dbReference type="EMBL" id="LUKF01000016">
    <property type="protein sequence ID" value="KYG61966.1"/>
    <property type="molecule type" value="Genomic_DNA"/>
</dbReference>
<reference evidence="11 12" key="1">
    <citation type="submission" date="2016-03" db="EMBL/GenBank/DDBJ databases">
        <authorList>
            <person name="Ploux O."/>
        </authorList>
    </citation>
    <scope>NUCLEOTIDE SEQUENCE [LARGE SCALE GENOMIC DNA]</scope>
    <source>
        <strain evidence="9 11">BER2</strain>
        <strain evidence="10 12">EC13</strain>
    </source>
</reference>
<protein>
    <recommendedName>
        <fullName evidence="4 5">Large ribosomal subunit protein uL5</fullName>
    </recommendedName>
</protein>
<comment type="function">
    <text evidence="5">This is 1 of the proteins that bind and probably mediate the attachment of the 5S RNA into the large ribosomal subunit, where it forms part of the central protuberance. In the 70S ribosome it contacts protein S13 of the 30S subunit (bridge B1b), connecting the 2 subunits; this bridge is implicated in subunit movement. Contacts the P site tRNA; the 5S rRNA and some of its associated proteins might help stabilize positioning of ribosome-bound tRNAs.</text>
</comment>
<gene>
    <name evidence="5" type="primary">rplE</name>
    <name evidence="9" type="ORF">AZI85_07075</name>
    <name evidence="10" type="ORF">AZI87_02490</name>
</gene>
<evidence type="ECO:0000259" key="8">
    <source>
        <dbReference type="Pfam" id="PF00673"/>
    </source>
</evidence>
<evidence type="ECO:0000256" key="6">
    <source>
        <dbReference type="RuleBase" id="RU003930"/>
    </source>
</evidence>
<evidence type="ECO:0000313" key="10">
    <source>
        <dbReference type="EMBL" id="KYG68149.1"/>
    </source>
</evidence>
<keyword evidence="3 5" id="KW-0687">Ribonucleoprotein</keyword>
<name>A0A150WG05_BDEBC</name>
<evidence type="ECO:0000313" key="12">
    <source>
        <dbReference type="Proteomes" id="UP000075799"/>
    </source>
</evidence>
<keyword evidence="5" id="KW-0694">RNA-binding</keyword>
<dbReference type="EMBL" id="LUKD01000001">
    <property type="protein sequence ID" value="KYG68149.1"/>
    <property type="molecule type" value="Genomic_DNA"/>
</dbReference>
<dbReference type="PANTHER" id="PTHR11994">
    <property type="entry name" value="60S RIBOSOMAL PROTEIN L11-RELATED"/>
    <property type="match status" value="1"/>
</dbReference>
<evidence type="ECO:0000313" key="9">
    <source>
        <dbReference type="EMBL" id="KYG61966.1"/>
    </source>
</evidence>
<dbReference type="RefSeq" id="WP_063204851.1">
    <property type="nucleotide sequence ID" value="NZ_CP168967.1"/>
</dbReference>
<evidence type="ECO:0000256" key="5">
    <source>
        <dbReference type="HAMAP-Rule" id="MF_01333"/>
    </source>
</evidence>
<evidence type="ECO:0000256" key="2">
    <source>
        <dbReference type="ARBA" id="ARBA00022980"/>
    </source>
</evidence>
<keyword evidence="5" id="KW-0820">tRNA-binding</keyword>
<evidence type="ECO:0000256" key="1">
    <source>
        <dbReference type="ARBA" id="ARBA00008553"/>
    </source>
</evidence>
<comment type="subunit">
    <text evidence="5">Part of the 50S ribosomal subunit; part of the 5S rRNA/L5/L18/L25 subcomplex. Contacts the 5S rRNA and the P site tRNA. Forms a bridge to the 30S subunit in the 70S ribosome.</text>
</comment>
<dbReference type="InterPro" id="IPR031310">
    <property type="entry name" value="Ribosomal_uL5_N"/>
</dbReference>
<dbReference type="OrthoDB" id="5292312at2"/>